<evidence type="ECO:0000259" key="10">
    <source>
        <dbReference type="PROSITE" id="PS51283"/>
    </source>
</evidence>
<feature type="compositionally biased region" description="Polar residues" evidence="8">
    <location>
        <begin position="1338"/>
        <end position="1348"/>
    </location>
</feature>
<feature type="compositionally biased region" description="Polar residues" evidence="8">
    <location>
        <begin position="28"/>
        <end position="40"/>
    </location>
</feature>
<dbReference type="EC" id="3.4.19.12" evidence="3"/>
<comment type="caution">
    <text evidence="11">The sequence shown here is derived from an EMBL/GenBank/DDBJ whole genome shotgun (WGS) entry which is preliminary data.</text>
</comment>
<dbReference type="InterPro" id="IPR001394">
    <property type="entry name" value="Peptidase_C19_UCH"/>
</dbReference>
<reference evidence="11 12" key="1">
    <citation type="submission" date="2019-07" db="EMBL/GenBank/DDBJ databases">
        <title>Venturia inaequalis Genome Resource.</title>
        <authorList>
            <person name="Lichtner F.J."/>
        </authorList>
    </citation>
    <scope>NUCLEOTIDE SEQUENCE [LARGE SCALE GENOMIC DNA]</scope>
    <source>
        <strain evidence="11 12">DMI_063113</strain>
    </source>
</reference>
<comment type="catalytic activity">
    <reaction evidence="1">
        <text>Thiol-dependent hydrolysis of ester, thioester, amide, peptide and isopeptide bonds formed by the C-terminal Gly of ubiquitin (a 76-residue protein attached to proteins as an intracellular targeting signal).</text>
        <dbReference type="EC" id="3.4.19.12"/>
    </reaction>
</comment>
<feature type="domain" description="DUSP" evidence="10">
    <location>
        <begin position="597"/>
        <end position="724"/>
    </location>
</feature>
<feature type="compositionally biased region" description="Acidic residues" evidence="8">
    <location>
        <begin position="44"/>
        <end position="53"/>
    </location>
</feature>
<name>A0A8H3Z2N7_VENIN</name>
<dbReference type="InterPro" id="IPR018200">
    <property type="entry name" value="USP_CS"/>
</dbReference>
<feature type="region of interest" description="Disordered" evidence="8">
    <location>
        <begin position="814"/>
        <end position="849"/>
    </location>
</feature>
<dbReference type="CDD" id="cd02674">
    <property type="entry name" value="Peptidase_C19R"/>
    <property type="match status" value="1"/>
</dbReference>
<feature type="region of interest" description="Disordered" evidence="8">
    <location>
        <begin position="1802"/>
        <end position="1882"/>
    </location>
</feature>
<feature type="region of interest" description="Disordered" evidence="8">
    <location>
        <begin position="412"/>
        <end position="438"/>
    </location>
</feature>
<dbReference type="Pfam" id="PF06337">
    <property type="entry name" value="DUSP"/>
    <property type="match status" value="1"/>
</dbReference>
<proteinExistence type="inferred from homology"/>
<dbReference type="PROSITE" id="PS00972">
    <property type="entry name" value="USP_1"/>
    <property type="match status" value="1"/>
</dbReference>
<feature type="region of interest" description="Disordered" evidence="8">
    <location>
        <begin position="28"/>
        <end position="82"/>
    </location>
</feature>
<dbReference type="GO" id="GO:0006508">
    <property type="term" value="P:proteolysis"/>
    <property type="evidence" value="ECO:0007669"/>
    <property type="project" value="UniProtKB-KW"/>
</dbReference>
<comment type="similarity">
    <text evidence="2">Belongs to the peptidase C19 family.</text>
</comment>
<accession>A0A8H3Z2N7</accession>
<feature type="compositionally biased region" description="Low complexity" evidence="8">
    <location>
        <begin position="1808"/>
        <end position="1818"/>
    </location>
</feature>
<dbReference type="PANTHER" id="PTHR21646:SF24">
    <property type="entry name" value="UBIQUITIN CARBOXYL-TERMINAL HYDROLASE"/>
    <property type="match status" value="1"/>
</dbReference>
<feature type="compositionally biased region" description="Polar residues" evidence="8">
    <location>
        <begin position="500"/>
        <end position="510"/>
    </location>
</feature>
<dbReference type="EMBL" id="WNWR01000315">
    <property type="protein sequence ID" value="KAE9983560.1"/>
    <property type="molecule type" value="Genomic_DNA"/>
</dbReference>
<dbReference type="PANTHER" id="PTHR21646">
    <property type="entry name" value="UBIQUITIN CARBOXYL-TERMINAL HYDROLASE"/>
    <property type="match status" value="1"/>
</dbReference>
<organism evidence="11 12">
    <name type="scientific">Venturia inaequalis</name>
    <name type="common">Apple scab fungus</name>
    <dbReference type="NCBI Taxonomy" id="5025"/>
    <lineage>
        <taxon>Eukaryota</taxon>
        <taxon>Fungi</taxon>
        <taxon>Dikarya</taxon>
        <taxon>Ascomycota</taxon>
        <taxon>Pezizomycotina</taxon>
        <taxon>Dothideomycetes</taxon>
        <taxon>Pleosporomycetidae</taxon>
        <taxon>Venturiales</taxon>
        <taxon>Venturiaceae</taxon>
        <taxon>Venturia</taxon>
    </lineage>
</organism>
<dbReference type="PROSITE" id="PS51283">
    <property type="entry name" value="DUSP"/>
    <property type="match status" value="1"/>
</dbReference>
<feature type="compositionally biased region" description="Polar residues" evidence="8">
    <location>
        <begin position="413"/>
        <end position="429"/>
    </location>
</feature>
<dbReference type="PROSITE" id="PS50235">
    <property type="entry name" value="USP_3"/>
    <property type="match status" value="1"/>
</dbReference>
<dbReference type="SUPFAM" id="SSF54001">
    <property type="entry name" value="Cysteine proteinases"/>
    <property type="match status" value="1"/>
</dbReference>
<evidence type="ECO:0000256" key="3">
    <source>
        <dbReference type="ARBA" id="ARBA00012759"/>
    </source>
</evidence>
<feature type="region of interest" description="Disordered" evidence="8">
    <location>
        <begin position="105"/>
        <end position="132"/>
    </location>
</feature>
<dbReference type="GO" id="GO:0016579">
    <property type="term" value="P:protein deubiquitination"/>
    <property type="evidence" value="ECO:0007669"/>
    <property type="project" value="InterPro"/>
</dbReference>
<evidence type="ECO:0000256" key="7">
    <source>
        <dbReference type="ARBA" id="ARBA00022807"/>
    </source>
</evidence>
<evidence type="ECO:0000256" key="6">
    <source>
        <dbReference type="ARBA" id="ARBA00022801"/>
    </source>
</evidence>
<dbReference type="Gene3D" id="3.30.2230.10">
    <property type="entry name" value="DUSP-like"/>
    <property type="match status" value="1"/>
</dbReference>
<dbReference type="Pfam" id="PF00443">
    <property type="entry name" value="UCH"/>
    <property type="match status" value="1"/>
</dbReference>
<evidence type="ECO:0000256" key="2">
    <source>
        <dbReference type="ARBA" id="ARBA00009085"/>
    </source>
</evidence>
<evidence type="ECO:0000256" key="1">
    <source>
        <dbReference type="ARBA" id="ARBA00000707"/>
    </source>
</evidence>
<dbReference type="InterPro" id="IPR006615">
    <property type="entry name" value="Pept_C19_DUSP"/>
</dbReference>
<gene>
    <name evidence="11" type="ORF">EG327_005440</name>
</gene>
<evidence type="ECO:0000256" key="4">
    <source>
        <dbReference type="ARBA" id="ARBA00022670"/>
    </source>
</evidence>
<evidence type="ECO:0000256" key="8">
    <source>
        <dbReference type="SAM" id="MobiDB-lite"/>
    </source>
</evidence>
<feature type="domain" description="USP" evidence="9">
    <location>
        <begin position="964"/>
        <end position="1780"/>
    </location>
</feature>
<keyword evidence="5" id="KW-0833">Ubl conjugation pathway</keyword>
<dbReference type="InterPro" id="IPR038765">
    <property type="entry name" value="Papain-like_cys_pep_sf"/>
</dbReference>
<dbReference type="InterPro" id="IPR028889">
    <property type="entry name" value="USP"/>
</dbReference>
<feature type="region of interest" description="Disordered" evidence="8">
    <location>
        <begin position="1329"/>
        <end position="1352"/>
    </location>
</feature>
<feature type="region of interest" description="Disordered" evidence="8">
    <location>
        <begin position="931"/>
        <end position="963"/>
    </location>
</feature>
<dbReference type="SUPFAM" id="SSF143791">
    <property type="entry name" value="DUSP-like"/>
    <property type="match status" value="1"/>
</dbReference>
<feature type="compositionally biased region" description="Acidic residues" evidence="8">
    <location>
        <begin position="1493"/>
        <end position="1502"/>
    </location>
</feature>
<keyword evidence="7" id="KW-0788">Thiol protease</keyword>
<feature type="region of interest" description="Disordered" evidence="8">
    <location>
        <begin position="477"/>
        <end position="596"/>
    </location>
</feature>
<feature type="compositionally biased region" description="Polar residues" evidence="8">
    <location>
        <begin position="550"/>
        <end position="573"/>
    </location>
</feature>
<evidence type="ECO:0000313" key="12">
    <source>
        <dbReference type="Proteomes" id="UP000490939"/>
    </source>
</evidence>
<keyword evidence="4" id="KW-0645">Protease</keyword>
<evidence type="ECO:0000259" key="9">
    <source>
        <dbReference type="PROSITE" id="PS50235"/>
    </source>
</evidence>
<protein>
    <recommendedName>
        <fullName evidence="3">ubiquitinyl hydrolase 1</fullName>
        <ecNumber evidence="3">3.4.19.12</ecNumber>
    </recommendedName>
</protein>
<feature type="region of interest" description="Disordered" evidence="8">
    <location>
        <begin position="1454"/>
        <end position="1572"/>
    </location>
</feature>
<dbReference type="Proteomes" id="UP000490939">
    <property type="component" value="Unassembled WGS sequence"/>
</dbReference>
<dbReference type="InterPro" id="IPR050185">
    <property type="entry name" value="Ub_carboxyl-term_hydrolase"/>
</dbReference>
<dbReference type="GO" id="GO:0004843">
    <property type="term" value="F:cysteine-type deubiquitinase activity"/>
    <property type="evidence" value="ECO:0007669"/>
    <property type="project" value="UniProtKB-EC"/>
</dbReference>
<feature type="compositionally biased region" description="Acidic residues" evidence="8">
    <location>
        <begin position="1866"/>
        <end position="1882"/>
    </location>
</feature>
<dbReference type="PROSITE" id="PS00973">
    <property type="entry name" value="USP_2"/>
    <property type="match status" value="1"/>
</dbReference>
<keyword evidence="6" id="KW-0378">Hydrolase</keyword>
<sequence>MDHWQFDLDDDDSFAEEFLQAASQVESQSRTLATFQQQAPLSMEQDDSLDDAESFSQARERAQQRPVTPCPPGITNITDDDEFGISDDDGFLAAFEAVESTTKKHALSSDESRPTKRTTVPHVGEVDFGEPDFQDPDNLASLDAIEQQARSAGLPMTAELQAILRNAFTAGHMSQHRAWKRRYTYDFLTLPAEIRLSIYFYALRDTNPNTARGITQALPSRRRLSIMHLLGEAGPIEETIWPCADEKPWINLALLRTCKQVYRETRDEFLYQNRHFEAKAVLDEGFKDVMNLSSNMVFWQHIQHLHLILRPVDNATQWARHVYKGVDSLTALLAGGKKLKSFQLSWQFTQFADHIKYFGSLKVSGSIVITQHFDDATVKDGQNITSERENRIKSLIKTMQGLRPDAFAEIEIPSSTIASSPERTTNSASPEPRRYIPPHLQPDILHAAIANGERPSSATSPSEAYAGLCLDSVEEPPAETTARMSAGTSRRDSLSRGKNGATSSNTSAANVNGDGAEGTRSRSQSPAKRRAQEMEDGNVTDKVEQMDVDASTTPLQNGPFSATAQSSLNPSSGRETRDKSVDMLGQAHPDDPAKDLPSIDDQVKIIMEQMAASQADTRDQDIGFAVSVSWLNRVLARCSSSKDHGPFDKSVLEGEIGPIDNSDILLSKPLEPSIKDDHGDVFVPLRPGMAMITNLEILPFKAYNLIKKWYGVIPGQAEIQRYAHATAEDAEAFDQQVQWELYPPIFTIRKLAQPTALGDKHRVKDSNTKAPRLVASRSTKFHKFLLRAKEAASIPRETKVKVWRVLEVEAAGSTESGKSKTSVSMLSPPASHNGSSRESSPAPQPPSAHPLLLSKEIFKNMAELTEREHVDMKDETNNPNYNGSIQLGTLGLAADQVLILEEQLTYLGKEEFTSDIKATKNGKSELISGNILGASGGSGRSSPVPAGAVTRGRHRQQGRSKGTVGLTNLGNTCYMNSALQCVRANAELTTFFLAGQWTNDLNPKNPLGYGGAIAKQYQMLLDSIYKQNNSSVPPRTFKNTLGKYGPQFSGFGQQDSQEFMSFLLDALHEDLNRIDDKPYIENPDSDDNRVADPEYVKELGETYRSNYRQRNDSVVTDLFNGFYKNMMVCPTCDKVSITFDPYSLLALQLPVEHSFQFQFTYYPLHGAPVMIDIDMDKHSTIGQVKEYIGSKMNADAKRIMLAETFNNKFFRTCEDKTVLSDSNIQPRDVMIMYELEDVPSNFPPPKKTKAKSMLLHQLDSEEEDLPDSESPLSDRLMVPVFFRAQSNAYNNSKSLVLTPTFITVRRDEQTNYTEIYRKVLSRIADQTTRPFLTESENEAQSGTSTPATDQDVVVTTEEDAADPSLATRSVESEDGMVDVIMDDDVTNKQESTALPTAHGSIPSVLRPGASIPEALWSIMELKIMPAGTEMVSTGWNSVDGSKNYNTMASRLPKVVESSTESSPAVSPESSDVDEISEEIVPSAQPSFSTDAQGEIEDDDDDGALLMYENNKPSGAHNPKSNGRNGKKKNRNKKKMTTYSKKGQNQRRPQKQTERRASASPEATKTKSDDGNPALIRIGESIVVDFEYGAYDALFNGDGHDGRGKDTSKSVPVLSDPILEEKKARRAANKKNGISLDDCFTATSKGEVLTEENKWYCNRCKALRQAEKTLEIWTAPDVLVIHLKRFSANRNLRDKIDVKVDFPIDGLDLTDRVGVSDGKTLKYDLFAVDNHYGGLGGGHYTAFAKNFLDDNWYEYNDSSVSQCSPTKAITSAAYLLLYRRQSNDTPLGPALVNNWFRKYWDGGDESESSSRAESPANNSGKGQRLGEVTSKGSSSALVVAGAGRHPRGGAGGSAATNNLANNHLDDSYDADEDEGVGGMDYDDQPLVGPALPGYGDTANNFSISDTLNAGWGFGELLNTEARKDDDNDSMTGIDGEEEVGGADLRRMEAFGDDDHDYSAFGNGADSGHRGSPVLESLEFDEGVPDVIDYSDGLLGDHSMDTHEIIPASAFVAMEGTEDVEDEVAEVRLEDDEGIVDHAKKE</sequence>
<keyword evidence="12" id="KW-1185">Reference proteome</keyword>
<dbReference type="InterPro" id="IPR035927">
    <property type="entry name" value="DUSP-like_sf"/>
</dbReference>
<evidence type="ECO:0000256" key="5">
    <source>
        <dbReference type="ARBA" id="ARBA00022786"/>
    </source>
</evidence>
<feature type="compositionally biased region" description="Polar residues" evidence="8">
    <location>
        <begin position="814"/>
        <end position="834"/>
    </location>
</feature>
<dbReference type="Gene3D" id="3.90.70.10">
    <property type="entry name" value="Cysteine proteinases"/>
    <property type="match status" value="2"/>
</dbReference>
<evidence type="ECO:0000313" key="11">
    <source>
        <dbReference type="EMBL" id="KAE9983560.1"/>
    </source>
</evidence>
<feature type="compositionally biased region" description="Basic residues" evidence="8">
    <location>
        <begin position="1524"/>
        <end position="1535"/>
    </location>
</feature>